<reference evidence="1" key="1">
    <citation type="journal article" date="2021" name="New Phytol.">
        <title>Evolutionary innovations through gain and loss of genes in the ectomycorrhizal Boletales.</title>
        <authorList>
            <person name="Wu G."/>
            <person name="Miyauchi S."/>
            <person name="Morin E."/>
            <person name="Kuo A."/>
            <person name="Drula E."/>
            <person name="Varga T."/>
            <person name="Kohler A."/>
            <person name="Feng B."/>
            <person name="Cao Y."/>
            <person name="Lipzen A."/>
            <person name="Daum C."/>
            <person name="Hundley H."/>
            <person name="Pangilinan J."/>
            <person name="Johnson J."/>
            <person name="Barry K."/>
            <person name="LaButti K."/>
            <person name="Ng V."/>
            <person name="Ahrendt S."/>
            <person name="Min B."/>
            <person name="Choi I.G."/>
            <person name="Park H."/>
            <person name="Plett J.M."/>
            <person name="Magnuson J."/>
            <person name="Spatafora J.W."/>
            <person name="Nagy L.G."/>
            <person name="Henrissat B."/>
            <person name="Grigoriev I.V."/>
            <person name="Yang Z.L."/>
            <person name="Xu J."/>
            <person name="Martin F.M."/>
        </authorList>
    </citation>
    <scope>NUCLEOTIDE SEQUENCE</scope>
    <source>
        <strain evidence="1">ATCC 28755</strain>
    </source>
</reference>
<dbReference type="EMBL" id="MU268201">
    <property type="protein sequence ID" value="KAH7905399.1"/>
    <property type="molecule type" value="Genomic_DNA"/>
</dbReference>
<sequence>MPKRKASTLRSIANFGHNTSKKARCDNKENVPTTSLISRAVVPPPEGQRVDSCQSEALQPFHSNFGGPGLASGVDQPLDLSTNEENHHCGCSTQEDSDLHVWDAYQKFIVLKPEDSASQKANLTGISGHSVNGMNPEASDLNVDLSLTFGASVTPEGSEDDAAGQVYEFIEESGLGEDAEGSESDSSESESESGEGEVEPTDCDDTESEAEGSGQAKIVRDYSYESRRAPSIKCAQEALRDINLTLKPPRNSGYGYKDARLPLVLRTKLEWLASFLWLYTDSGSRLAKGTVYSCWTAASLRAAHAQQRPPWHAQQRPPWHAHNLRKWARAYIIDREALPLSGNGKSRKSRIDDDHVATDIALHLQSVGKYVRSLDIIHYLEQPGVKLRLKIKKTPHLSTAKKWMTKMGYRWTKNPAGQYVDGHEREDVVWYRQTVFLPAWQMLEDRTRKWLADNTEVLEPSSPHRHIVVWFHDESTFYANDRRVVRWVFKGETAVPRTKGEGASLMVADFVSADYGWLRSPDGNKQGRVLFRCGKARDGYFTNLDIQNHTKNAMDILDEHFSNEDHVLVFDNATTHLKRADNALSARKMPKGIPKKGGNWGVEVVKVDIDGKSVFSADGKVCKIKVPMSDGRFDDGTIQPLYFPPNDPRGPEGTFKGMAVILEERKHKDPLKFTFADYTKLKAQCGKNFDCKKDQINCCCRRILYTQPDFTRVESLLETLCKARGYQNSAGALQSDYIDNSPPHLKKLISKKMFSHLSTRSL</sequence>
<comment type="caution">
    <text evidence="1">The sequence shown here is derived from an EMBL/GenBank/DDBJ whole genome shotgun (WGS) entry which is preliminary data.</text>
</comment>
<keyword evidence="2" id="KW-1185">Reference proteome</keyword>
<gene>
    <name evidence="1" type="ORF">BJ138DRAFT_1106018</name>
</gene>
<evidence type="ECO:0000313" key="2">
    <source>
        <dbReference type="Proteomes" id="UP000790377"/>
    </source>
</evidence>
<dbReference type="Proteomes" id="UP000790377">
    <property type="component" value="Unassembled WGS sequence"/>
</dbReference>
<name>A0ACB7ZX02_9AGAM</name>
<accession>A0ACB7ZX02</accession>
<protein>
    <submittedName>
        <fullName evidence="1">Uncharacterized protein</fullName>
    </submittedName>
</protein>
<proteinExistence type="predicted"/>
<organism evidence="1 2">
    <name type="scientific">Hygrophoropsis aurantiaca</name>
    <dbReference type="NCBI Taxonomy" id="72124"/>
    <lineage>
        <taxon>Eukaryota</taxon>
        <taxon>Fungi</taxon>
        <taxon>Dikarya</taxon>
        <taxon>Basidiomycota</taxon>
        <taxon>Agaricomycotina</taxon>
        <taxon>Agaricomycetes</taxon>
        <taxon>Agaricomycetidae</taxon>
        <taxon>Boletales</taxon>
        <taxon>Coniophorineae</taxon>
        <taxon>Hygrophoropsidaceae</taxon>
        <taxon>Hygrophoropsis</taxon>
    </lineage>
</organism>
<evidence type="ECO:0000313" key="1">
    <source>
        <dbReference type="EMBL" id="KAH7905399.1"/>
    </source>
</evidence>